<dbReference type="Proteomes" id="UP001589865">
    <property type="component" value="Unassembled WGS sequence"/>
</dbReference>
<dbReference type="Gene3D" id="3.40.50.2000">
    <property type="entry name" value="Glycogen Phosphorylase B"/>
    <property type="match status" value="2"/>
</dbReference>
<organism evidence="5 6">
    <name type="scientific">Roseomonas elaeocarpi</name>
    <dbReference type="NCBI Taxonomy" id="907779"/>
    <lineage>
        <taxon>Bacteria</taxon>
        <taxon>Pseudomonadati</taxon>
        <taxon>Pseudomonadota</taxon>
        <taxon>Alphaproteobacteria</taxon>
        <taxon>Acetobacterales</taxon>
        <taxon>Roseomonadaceae</taxon>
        <taxon>Roseomonas</taxon>
    </lineage>
</organism>
<gene>
    <name evidence="5" type="ORF">ACFFGY_17670</name>
</gene>
<proteinExistence type="predicted"/>
<keyword evidence="6" id="KW-1185">Reference proteome</keyword>
<keyword evidence="1 5" id="KW-0328">Glycosyltransferase</keyword>
<dbReference type="Pfam" id="PF13692">
    <property type="entry name" value="Glyco_trans_1_4"/>
    <property type="match status" value="1"/>
</dbReference>
<feature type="domain" description="Glycosyltransferase subfamily 4-like N-terminal" evidence="4">
    <location>
        <begin position="32"/>
        <end position="162"/>
    </location>
</feature>
<evidence type="ECO:0000256" key="1">
    <source>
        <dbReference type="ARBA" id="ARBA00022676"/>
    </source>
</evidence>
<dbReference type="GO" id="GO:0016757">
    <property type="term" value="F:glycosyltransferase activity"/>
    <property type="evidence" value="ECO:0007669"/>
    <property type="project" value="UniProtKB-KW"/>
</dbReference>
<dbReference type="SUPFAM" id="SSF53756">
    <property type="entry name" value="UDP-Glycosyltransferase/glycogen phosphorylase"/>
    <property type="match status" value="1"/>
</dbReference>
<accession>A0ABV6JWJ5</accession>
<evidence type="ECO:0000256" key="2">
    <source>
        <dbReference type="ARBA" id="ARBA00022679"/>
    </source>
</evidence>
<dbReference type="InterPro" id="IPR028098">
    <property type="entry name" value="Glyco_trans_4-like_N"/>
</dbReference>
<feature type="region of interest" description="Disordered" evidence="3">
    <location>
        <begin position="386"/>
        <end position="422"/>
    </location>
</feature>
<dbReference type="PANTHER" id="PTHR12526">
    <property type="entry name" value="GLYCOSYLTRANSFERASE"/>
    <property type="match status" value="1"/>
</dbReference>
<name>A0ABV6JWJ5_9PROT</name>
<evidence type="ECO:0000313" key="5">
    <source>
        <dbReference type="EMBL" id="MFC0410085.1"/>
    </source>
</evidence>
<reference evidence="5 6" key="1">
    <citation type="submission" date="2024-09" db="EMBL/GenBank/DDBJ databases">
        <authorList>
            <person name="Sun Q."/>
            <person name="Mori K."/>
        </authorList>
    </citation>
    <scope>NUCLEOTIDE SEQUENCE [LARGE SCALE GENOMIC DNA]</scope>
    <source>
        <strain evidence="5 6">TBRC 5777</strain>
    </source>
</reference>
<evidence type="ECO:0000259" key="4">
    <source>
        <dbReference type="Pfam" id="PF13439"/>
    </source>
</evidence>
<sequence>MSHPLAAQPLAPLVAMLSAAHPPEDVRVVGKEGAALAAGGWRVVHLCPEAAGNRAAPAEAHGVAISTFRRAPGWRGRLRALPGLVNRAAQSGAVVLHASEPDSWLAAILAARRSGARVVLDVHEHYPSRLDARLPRALRPLGRWAIRAACRAMGARADAVVVAKDGLDGDFGQARIVPVRNYAEDLPVAPRQHPEGPVTLVHLGALTRARGSAEMLDTLRLCPPDTRLRLIGRFTDGGEAAFLERARALGLGDRVETLGWRPRPAALALAAGGDVGLILFQPGVENHRLALPHKLFDCMLAGLPVIVPDFATEVAAVVREARCGLAVDTADPGAIAAAVRDLRDPARRAALGAAGRAAARGRFGWAAEAERLRALYHDLAPLAPPADAPVRRPAGWHPGSPPERTAGAAADAGELAPKRAAR</sequence>
<dbReference type="PANTHER" id="PTHR12526:SF629">
    <property type="entry name" value="TEICHURONIC ACID BIOSYNTHESIS GLYCOSYLTRANSFERASE TUAH-RELATED"/>
    <property type="match status" value="1"/>
</dbReference>
<keyword evidence="2 5" id="KW-0808">Transferase</keyword>
<evidence type="ECO:0000256" key="3">
    <source>
        <dbReference type="SAM" id="MobiDB-lite"/>
    </source>
</evidence>
<dbReference type="RefSeq" id="WP_377045837.1">
    <property type="nucleotide sequence ID" value="NZ_JBHLUN010000013.1"/>
</dbReference>
<comment type="caution">
    <text evidence="5">The sequence shown here is derived from an EMBL/GenBank/DDBJ whole genome shotgun (WGS) entry which is preliminary data.</text>
</comment>
<dbReference type="Pfam" id="PF13439">
    <property type="entry name" value="Glyco_transf_4"/>
    <property type="match status" value="1"/>
</dbReference>
<dbReference type="EMBL" id="JBHLUN010000013">
    <property type="protein sequence ID" value="MFC0410085.1"/>
    <property type="molecule type" value="Genomic_DNA"/>
</dbReference>
<feature type="compositionally biased region" description="Low complexity" evidence="3">
    <location>
        <begin position="406"/>
        <end position="415"/>
    </location>
</feature>
<evidence type="ECO:0000313" key="6">
    <source>
        <dbReference type="Proteomes" id="UP001589865"/>
    </source>
</evidence>
<protein>
    <submittedName>
        <fullName evidence="5">Glycosyltransferase</fullName>
        <ecNumber evidence="5">2.4.-.-</ecNumber>
    </submittedName>
</protein>
<dbReference type="EC" id="2.4.-.-" evidence="5"/>